<sequence>MKAILFDAPGGPDVLRYGDAPDPQPVAGELLVRVRAAAVNRADILQRRGHYAPPPGASPILGLELAGEVVQPTGLWHAGDRVMAVVTGGGYAELATVPAGMAMRIPDRFSFEQAAAIPEAFLTAYLNLFTLGNLQANETVLIHAGASGVGSAAIQLARAAGAQVIATAGAPEKVAFCRDLGASLAVNYKQEDFAEHVLAFTSGHGADVVLDFVGAPYWNANLRAIATHGRLMLIGMLGGSRGELDLGLIMAKRITVTGTTLRRTPLPEKIALTQAFAAFAMPRFERGELRPIIDSIYPLRDAAEAHRRVEANHNIGKIVLVMDS</sequence>
<dbReference type="Proteomes" id="UP000230790">
    <property type="component" value="Unassembled WGS sequence"/>
</dbReference>
<dbReference type="Gene3D" id="3.40.50.720">
    <property type="entry name" value="NAD(P)-binding Rossmann-like Domain"/>
    <property type="match status" value="1"/>
</dbReference>
<accession>A0A2M8QD52</accession>
<evidence type="ECO:0000313" key="5">
    <source>
        <dbReference type="Proteomes" id="UP000230790"/>
    </source>
</evidence>
<keyword evidence="2" id="KW-0560">Oxidoreductase</keyword>
<dbReference type="EMBL" id="PGTN01000037">
    <property type="protein sequence ID" value="PJF47724.1"/>
    <property type="molecule type" value="Genomic_DNA"/>
</dbReference>
<dbReference type="GO" id="GO:0016651">
    <property type="term" value="F:oxidoreductase activity, acting on NAD(P)H"/>
    <property type="evidence" value="ECO:0007669"/>
    <property type="project" value="TreeGrafter"/>
</dbReference>
<dbReference type="InterPro" id="IPR013149">
    <property type="entry name" value="ADH-like_C"/>
</dbReference>
<dbReference type="Gene3D" id="3.90.180.10">
    <property type="entry name" value="Medium-chain alcohol dehydrogenases, catalytic domain"/>
    <property type="match status" value="1"/>
</dbReference>
<name>A0A2M8QD52_9CHLR</name>
<dbReference type="Pfam" id="PF08240">
    <property type="entry name" value="ADH_N"/>
    <property type="match status" value="1"/>
</dbReference>
<keyword evidence="1" id="KW-0521">NADP</keyword>
<dbReference type="PANTHER" id="PTHR48106">
    <property type="entry name" value="QUINONE OXIDOREDUCTASE PIG3-RELATED"/>
    <property type="match status" value="1"/>
</dbReference>
<dbReference type="InterPro" id="IPR020843">
    <property type="entry name" value="ER"/>
</dbReference>
<evidence type="ECO:0000259" key="3">
    <source>
        <dbReference type="SMART" id="SM00829"/>
    </source>
</evidence>
<dbReference type="InterPro" id="IPR013154">
    <property type="entry name" value="ADH-like_N"/>
</dbReference>
<comment type="caution">
    <text evidence="4">The sequence shown here is derived from an EMBL/GenBank/DDBJ whole genome shotgun (WGS) entry which is preliminary data.</text>
</comment>
<dbReference type="PANTHER" id="PTHR48106:SF18">
    <property type="entry name" value="QUINONE OXIDOREDUCTASE PIG3"/>
    <property type="match status" value="1"/>
</dbReference>
<dbReference type="CDD" id="cd05276">
    <property type="entry name" value="p53_inducible_oxidoreductase"/>
    <property type="match status" value="1"/>
</dbReference>
<organism evidence="4 5">
    <name type="scientific">Candidatus Thermofonsia Clade 3 bacterium</name>
    <dbReference type="NCBI Taxonomy" id="2364212"/>
    <lineage>
        <taxon>Bacteria</taxon>
        <taxon>Bacillati</taxon>
        <taxon>Chloroflexota</taxon>
        <taxon>Candidatus Thermofontia</taxon>
        <taxon>Candidatus Thermofonsia Clade 3</taxon>
    </lineage>
</organism>
<dbReference type="AlphaFoldDB" id="A0A2M8QD52"/>
<evidence type="ECO:0000313" key="4">
    <source>
        <dbReference type="EMBL" id="PJF47724.1"/>
    </source>
</evidence>
<dbReference type="InterPro" id="IPR036291">
    <property type="entry name" value="NAD(P)-bd_dom_sf"/>
</dbReference>
<dbReference type="Pfam" id="PF00107">
    <property type="entry name" value="ADH_zinc_N"/>
    <property type="match status" value="1"/>
</dbReference>
<dbReference type="InterPro" id="IPR011032">
    <property type="entry name" value="GroES-like_sf"/>
</dbReference>
<dbReference type="SUPFAM" id="SSF51735">
    <property type="entry name" value="NAD(P)-binding Rossmann-fold domains"/>
    <property type="match status" value="1"/>
</dbReference>
<dbReference type="SUPFAM" id="SSF50129">
    <property type="entry name" value="GroES-like"/>
    <property type="match status" value="1"/>
</dbReference>
<reference evidence="4 5" key="1">
    <citation type="submission" date="2017-11" db="EMBL/GenBank/DDBJ databases">
        <title>Evolution of Phototrophy in the Chloroflexi Phylum Driven by Horizontal Gene Transfer.</title>
        <authorList>
            <person name="Ward L.M."/>
            <person name="Hemp J."/>
            <person name="Shih P.M."/>
            <person name="Mcglynn S.E."/>
            <person name="Fischer W."/>
        </authorList>
    </citation>
    <scope>NUCLEOTIDE SEQUENCE [LARGE SCALE GENOMIC DNA]</scope>
    <source>
        <strain evidence="4">JP3_7</strain>
    </source>
</reference>
<evidence type="ECO:0000256" key="1">
    <source>
        <dbReference type="ARBA" id="ARBA00022857"/>
    </source>
</evidence>
<proteinExistence type="predicted"/>
<evidence type="ECO:0000256" key="2">
    <source>
        <dbReference type="ARBA" id="ARBA00023002"/>
    </source>
</evidence>
<feature type="domain" description="Enoyl reductase (ER)" evidence="3">
    <location>
        <begin position="10"/>
        <end position="320"/>
    </location>
</feature>
<dbReference type="InterPro" id="IPR014189">
    <property type="entry name" value="Quinone_OxRdtase_PIG3"/>
</dbReference>
<dbReference type="NCBIfam" id="TIGR02824">
    <property type="entry name" value="quinone_pig3"/>
    <property type="match status" value="1"/>
</dbReference>
<dbReference type="SMART" id="SM00829">
    <property type="entry name" value="PKS_ER"/>
    <property type="match status" value="1"/>
</dbReference>
<protein>
    <submittedName>
        <fullName evidence="4">NADPH:quinone oxidoreductase</fullName>
    </submittedName>
</protein>
<dbReference type="GO" id="GO:0070402">
    <property type="term" value="F:NADPH binding"/>
    <property type="evidence" value="ECO:0007669"/>
    <property type="project" value="TreeGrafter"/>
</dbReference>
<gene>
    <name evidence="4" type="ORF">CUN48_07225</name>
</gene>